<dbReference type="SUPFAM" id="SSF51735">
    <property type="entry name" value="NAD(P)-binding Rossmann-fold domains"/>
    <property type="match status" value="1"/>
</dbReference>
<reference evidence="5 6" key="1">
    <citation type="submission" date="2023-07" db="EMBL/GenBank/DDBJ databases">
        <title>Genomic Encyclopedia of Type Strains, Phase IV (KMG-IV): sequencing the most valuable type-strain genomes for metagenomic binning, comparative biology and taxonomic classification.</title>
        <authorList>
            <person name="Goeker M."/>
        </authorList>
    </citation>
    <scope>NUCLEOTIDE SEQUENCE [LARGE SCALE GENOMIC DNA]</scope>
    <source>
        <strain evidence="5 6">DSM 22170</strain>
    </source>
</reference>
<dbReference type="CDD" id="cd05324">
    <property type="entry name" value="carb_red_PTCR-like_SDR_c"/>
    <property type="match status" value="1"/>
</dbReference>
<dbReference type="Pfam" id="PF00106">
    <property type="entry name" value="adh_short"/>
    <property type="match status" value="1"/>
</dbReference>
<evidence type="ECO:0000256" key="3">
    <source>
        <dbReference type="ARBA" id="ARBA00023002"/>
    </source>
</evidence>
<dbReference type="PANTHER" id="PTHR43490:SF99">
    <property type="entry name" value="SHORT-CHAIN DEHYDROGENASE_REDUCTASE"/>
    <property type="match status" value="1"/>
</dbReference>
<sequence>MESKKIALVTGANKGIGKAIVKELAHRGIIVFLGSRNAERGLMTLAELQHEGEVYFVQIDVTDQQSIEQAYGAIEKQYGHLDILINNAGVAASRKKPGEADAEEFRTIYETNVFGVVSVTNQMLPLLKKSSSARIVNVSSLRGSLGDQGAFVGQPSISYSSSKTALNALTVHYARELASTQIKVNAAAPGHVATDFNDFHGTRTPEEGAAIAVKLATLDEDGPTGGFFDDTRAIPW</sequence>
<protein>
    <submittedName>
        <fullName evidence="5">NAD(P)-dependent dehydrogenase (Short-subunit alcohol dehydrogenase family)</fullName>
    </submittedName>
</protein>
<organism evidence="5 6">
    <name type="scientific">Paenibacillus hunanensis</name>
    <dbReference type="NCBI Taxonomy" id="539262"/>
    <lineage>
        <taxon>Bacteria</taxon>
        <taxon>Bacillati</taxon>
        <taxon>Bacillota</taxon>
        <taxon>Bacilli</taxon>
        <taxon>Bacillales</taxon>
        <taxon>Paenibacillaceae</taxon>
        <taxon>Paenibacillus</taxon>
    </lineage>
</organism>
<name>A0ABU1J134_9BACL</name>
<dbReference type="Proteomes" id="UP001185028">
    <property type="component" value="Unassembled WGS sequence"/>
</dbReference>
<accession>A0ABU1J134</accession>
<evidence type="ECO:0000313" key="5">
    <source>
        <dbReference type="EMBL" id="MDR6245214.1"/>
    </source>
</evidence>
<keyword evidence="6" id="KW-1185">Reference proteome</keyword>
<evidence type="ECO:0000256" key="4">
    <source>
        <dbReference type="RuleBase" id="RU000363"/>
    </source>
</evidence>
<dbReference type="PRINTS" id="PR00080">
    <property type="entry name" value="SDRFAMILY"/>
</dbReference>
<dbReference type="Gene3D" id="3.40.50.720">
    <property type="entry name" value="NAD(P)-binding Rossmann-like Domain"/>
    <property type="match status" value="1"/>
</dbReference>
<dbReference type="PRINTS" id="PR00081">
    <property type="entry name" value="GDHRDH"/>
</dbReference>
<comment type="similarity">
    <text evidence="1 4">Belongs to the short-chain dehydrogenases/reductases (SDR) family.</text>
</comment>
<dbReference type="EMBL" id="JAVDQH010000012">
    <property type="protein sequence ID" value="MDR6245214.1"/>
    <property type="molecule type" value="Genomic_DNA"/>
</dbReference>
<gene>
    <name evidence="5" type="ORF">JOC58_003113</name>
</gene>
<evidence type="ECO:0000256" key="1">
    <source>
        <dbReference type="ARBA" id="ARBA00006484"/>
    </source>
</evidence>
<dbReference type="RefSeq" id="WP_188776499.1">
    <property type="nucleotide sequence ID" value="NZ_BMMB01000007.1"/>
</dbReference>
<evidence type="ECO:0000313" key="6">
    <source>
        <dbReference type="Proteomes" id="UP001185028"/>
    </source>
</evidence>
<evidence type="ECO:0000256" key="2">
    <source>
        <dbReference type="ARBA" id="ARBA00022857"/>
    </source>
</evidence>
<proteinExistence type="inferred from homology"/>
<comment type="caution">
    <text evidence="5">The sequence shown here is derived from an EMBL/GenBank/DDBJ whole genome shotgun (WGS) entry which is preliminary data.</text>
</comment>
<keyword evidence="3" id="KW-0560">Oxidoreductase</keyword>
<dbReference type="InterPro" id="IPR036291">
    <property type="entry name" value="NAD(P)-bd_dom_sf"/>
</dbReference>
<dbReference type="InterPro" id="IPR045313">
    <property type="entry name" value="CBR1-like"/>
</dbReference>
<dbReference type="InterPro" id="IPR002347">
    <property type="entry name" value="SDR_fam"/>
</dbReference>
<keyword evidence="2" id="KW-0521">NADP</keyword>
<dbReference type="PANTHER" id="PTHR43490">
    <property type="entry name" value="(+)-NEOMENTHOL DEHYDROGENASE"/>
    <property type="match status" value="1"/>
</dbReference>